<dbReference type="EMBL" id="BMYI01000039">
    <property type="protein sequence ID" value="GHC41133.1"/>
    <property type="molecule type" value="Genomic_DNA"/>
</dbReference>
<dbReference type="InterPro" id="IPR008927">
    <property type="entry name" value="6-PGluconate_DH-like_C_sf"/>
</dbReference>
<gene>
    <name evidence="5" type="primary">proC</name>
    <name evidence="5" type="ORF">GCM10007291_48830</name>
</gene>
<dbReference type="InterPro" id="IPR028939">
    <property type="entry name" value="P5C_Rdtase_cat_N"/>
</dbReference>
<dbReference type="SUPFAM" id="SSF48179">
    <property type="entry name" value="6-phosphogluconate dehydrogenase C-terminal domain-like"/>
    <property type="match status" value="1"/>
</dbReference>
<name>A0ABQ3FTI3_9RHOB</name>
<feature type="domain" description="Pyrroline-5-carboxylate reductase catalytic N-terminal" evidence="3">
    <location>
        <begin position="2"/>
        <end position="91"/>
    </location>
</feature>
<evidence type="ECO:0000313" key="6">
    <source>
        <dbReference type="Proteomes" id="UP000658305"/>
    </source>
</evidence>
<keyword evidence="2" id="KW-0560">Oxidoreductase</keyword>
<organism evidence="5 6">
    <name type="scientific">Gemmobacter nanjingensis</name>
    <dbReference type="NCBI Taxonomy" id="488454"/>
    <lineage>
        <taxon>Bacteria</taxon>
        <taxon>Pseudomonadati</taxon>
        <taxon>Pseudomonadota</taxon>
        <taxon>Alphaproteobacteria</taxon>
        <taxon>Rhodobacterales</taxon>
        <taxon>Paracoccaceae</taxon>
        <taxon>Gemmobacter</taxon>
    </lineage>
</organism>
<dbReference type="Gene3D" id="3.40.50.720">
    <property type="entry name" value="NAD(P)-binding Rossmann-like Domain"/>
    <property type="match status" value="1"/>
</dbReference>
<dbReference type="PANTHER" id="PTHR11645">
    <property type="entry name" value="PYRROLINE-5-CARBOXYLATE REDUCTASE"/>
    <property type="match status" value="1"/>
</dbReference>
<sequence length="251" mass="26350">MKIGILGTGHLAELLVRGAQGTEYRVVLSPRGAETAARLAEVYGCEVAETNQAVVDRAEGVFVALPAASGLQELSRLRFPPGQPVLSAMAGIRASDLAVAVGPADAAVTMMPGYANALKLGPSILFPHSSFWQTFLVQLGPVHVVETEETFVAAAAFGGFSGATFLWMETIINWFVNRGLPAALARSLIAETLRGNAEVVRREPGPIRAISQTVATPGGITQTLLDTLDETGGLQAWTSGLDAVAQRLSSR</sequence>
<dbReference type="SUPFAM" id="SSF51735">
    <property type="entry name" value="NAD(P)-binding Rossmann-fold domains"/>
    <property type="match status" value="1"/>
</dbReference>
<dbReference type="InterPro" id="IPR036291">
    <property type="entry name" value="NAD(P)-bd_dom_sf"/>
</dbReference>
<evidence type="ECO:0000256" key="1">
    <source>
        <dbReference type="ARBA" id="ARBA00005525"/>
    </source>
</evidence>
<proteinExistence type="inferred from homology"/>
<dbReference type="InterPro" id="IPR029036">
    <property type="entry name" value="P5CR_dimer"/>
</dbReference>
<dbReference type="RefSeq" id="WP_189382928.1">
    <property type="nucleotide sequence ID" value="NZ_BMYI01000039.1"/>
</dbReference>
<dbReference type="PANTHER" id="PTHR11645:SF0">
    <property type="entry name" value="PYRROLINE-5-CARBOXYLATE REDUCTASE 3"/>
    <property type="match status" value="1"/>
</dbReference>
<comment type="similarity">
    <text evidence="1">Belongs to the pyrroline-5-carboxylate reductase family.</text>
</comment>
<comment type="caution">
    <text evidence="5">The sequence shown here is derived from an EMBL/GenBank/DDBJ whole genome shotgun (WGS) entry which is preliminary data.</text>
</comment>
<evidence type="ECO:0000256" key="2">
    <source>
        <dbReference type="ARBA" id="ARBA00023002"/>
    </source>
</evidence>
<accession>A0ABQ3FTI3</accession>
<dbReference type="Pfam" id="PF14748">
    <property type="entry name" value="P5CR_dimer"/>
    <property type="match status" value="1"/>
</dbReference>
<evidence type="ECO:0000259" key="3">
    <source>
        <dbReference type="Pfam" id="PF03807"/>
    </source>
</evidence>
<dbReference type="Pfam" id="PF03807">
    <property type="entry name" value="F420_oxidored"/>
    <property type="match status" value="1"/>
</dbReference>
<keyword evidence="6" id="KW-1185">Reference proteome</keyword>
<evidence type="ECO:0000313" key="5">
    <source>
        <dbReference type="EMBL" id="GHC41133.1"/>
    </source>
</evidence>
<dbReference type="Gene3D" id="1.10.3730.10">
    <property type="entry name" value="ProC C-terminal domain-like"/>
    <property type="match status" value="1"/>
</dbReference>
<dbReference type="Proteomes" id="UP000658305">
    <property type="component" value="Unassembled WGS sequence"/>
</dbReference>
<feature type="domain" description="Pyrroline-5-carboxylate reductase dimerisation" evidence="4">
    <location>
        <begin position="148"/>
        <end position="247"/>
    </location>
</feature>
<protein>
    <submittedName>
        <fullName evidence="5">Pyrroline-5-carboxylate reductase</fullName>
    </submittedName>
</protein>
<evidence type="ECO:0000259" key="4">
    <source>
        <dbReference type="Pfam" id="PF14748"/>
    </source>
</evidence>
<reference evidence="6" key="1">
    <citation type="journal article" date="2019" name="Int. J. Syst. Evol. Microbiol.">
        <title>The Global Catalogue of Microorganisms (GCM) 10K type strain sequencing project: providing services to taxonomists for standard genome sequencing and annotation.</title>
        <authorList>
            <consortium name="The Broad Institute Genomics Platform"/>
            <consortium name="The Broad Institute Genome Sequencing Center for Infectious Disease"/>
            <person name="Wu L."/>
            <person name="Ma J."/>
        </authorList>
    </citation>
    <scope>NUCLEOTIDE SEQUENCE [LARGE SCALE GENOMIC DNA]</scope>
    <source>
        <strain evidence="6">KCTC 23298</strain>
    </source>
</reference>